<accession>A0A9Q0MDC7</accession>
<keyword evidence="8 10" id="KW-0472">Membrane</keyword>
<dbReference type="InterPro" id="IPR003020">
    <property type="entry name" value="HCO3_transpt_euk"/>
</dbReference>
<evidence type="ECO:0000256" key="8">
    <source>
        <dbReference type="ARBA" id="ARBA00023136"/>
    </source>
</evidence>
<dbReference type="GO" id="GO:0050801">
    <property type="term" value="P:monoatomic ion homeostasis"/>
    <property type="evidence" value="ECO:0007669"/>
    <property type="project" value="TreeGrafter"/>
</dbReference>
<evidence type="ECO:0000256" key="10">
    <source>
        <dbReference type="SAM" id="Phobius"/>
    </source>
</evidence>
<evidence type="ECO:0000256" key="9">
    <source>
        <dbReference type="SAM" id="MobiDB-lite"/>
    </source>
</evidence>
<evidence type="ECO:0000256" key="5">
    <source>
        <dbReference type="ARBA" id="ARBA00022692"/>
    </source>
</evidence>
<keyword evidence="13" id="KW-1185">Reference proteome</keyword>
<name>A0A9Q0MDC7_BLOTA</name>
<dbReference type="AlphaFoldDB" id="A0A9Q0MDC7"/>
<feature type="transmembrane region" description="Helical" evidence="10">
    <location>
        <begin position="825"/>
        <end position="845"/>
    </location>
</feature>
<reference evidence="12" key="1">
    <citation type="submission" date="2022-12" db="EMBL/GenBank/DDBJ databases">
        <title>Genome assemblies of Blomia tropicalis.</title>
        <authorList>
            <person name="Cui Y."/>
        </authorList>
    </citation>
    <scope>NUCLEOTIDE SEQUENCE</scope>
    <source>
        <tissue evidence="12">Adult mites</tissue>
    </source>
</reference>
<dbReference type="SUPFAM" id="SSF55804">
    <property type="entry name" value="Phoshotransferase/anion transport protein"/>
    <property type="match status" value="1"/>
</dbReference>
<feature type="compositionally biased region" description="Basic and acidic residues" evidence="9">
    <location>
        <begin position="139"/>
        <end position="157"/>
    </location>
</feature>
<dbReference type="Proteomes" id="UP001142055">
    <property type="component" value="Chromosome 1"/>
</dbReference>
<keyword evidence="6 10" id="KW-1133">Transmembrane helix</keyword>
<proteinExistence type="inferred from homology"/>
<evidence type="ECO:0000256" key="4">
    <source>
        <dbReference type="ARBA" id="ARBA00022475"/>
    </source>
</evidence>
<evidence type="ECO:0000256" key="3">
    <source>
        <dbReference type="ARBA" id="ARBA00022448"/>
    </source>
</evidence>
<dbReference type="InterPro" id="IPR011531">
    <property type="entry name" value="HCO3_transpt-like_TM_dom"/>
</dbReference>
<keyword evidence="7" id="KW-0406">Ion transport</keyword>
<gene>
    <name evidence="12" type="ORF">RDWZM_002738</name>
</gene>
<comment type="subcellular location">
    <subcellularLocation>
        <location evidence="1">Cell membrane</location>
        <topology evidence="1">Multi-pass membrane protein</topology>
    </subcellularLocation>
</comment>
<comment type="similarity">
    <text evidence="2">Belongs to the anion exchanger (TC 2.A.31) family.</text>
</comment>
<keyword evidence="5 10" id="KW-0812">Transmembrane</keyword>
<feature type="transmembrane region" description="Helical" evidence="10">
    <location>
        <begin position="643"/>
        <end position="668"/>
    </location>
</feature>
<dbReference type="PRINTS" id="PR01231">
    <property type="entry name" value="HCO3TRNSPORT"/>
</dbReference>
<dbReference type="GO" id="GO:0016323">
    <property type="term" value="C:basolateral plasma membrane"/>
    <property type="evidence" value="ECO:0007669"/>
    <property type="project" value="TreeGrafter"/>
</dbReference>
<dbReference type="Pfam" id="PF00955">
    <property type="entry name" value="HCO3_cotransp"/>
    <property type="match status" value="2"/>
</dbReference>
<organism evidence="12 13">
    <name type="scientific">Blomia tropicalis</name>
    <name type="common">Mite</name>
    <dbReference type="NCBI Taxonomy" id="40697"/>
    <lineage>
        <taxon>Eukaryota</taxon>
        <taxon>Metazoa</taxon>
        <taxon>Ecdysozoa</taxon>
        <taxon>Arthropoda</taxon>
        <taxon>Chelicerata</taxon>
        <taxon>Arachnida</taxon>
        <taxon>Acari</taxon>
        <taxon>Acariformes</taxon>
        <taxon>Sarcoptiformes</taxon>
        <taxon>Astigmata</taxon>
        <taxon>Glycyphagoidea</taxon>
        <taxon>Echimyopodidae</taxon>
        <taxon>Blomia</taxon>
    </lineage>
</organism>
<sequence>MDPNKKRVSFSHTILPHVRHISDSSSSSSSSTVNITTEIGLEPIPNEPRSPPPSFKAVEAFKIINNNTVEPSLPISDNTKTILKKLPSSNFSAFKFLETRRRSHAFSVSAIDETLPVNMDGEYYENYDNVEYVDDENVEHDGGNNKRKNRSPDHHQSEKFWRAAEIPISGTNRVLICQTKNELITAKSFQHEIRGLKDLDWFLARPNIILNCECGSSKDVFDQILQQFDNALPKHVIDEVRNQLYVTKDEAFQLCNVIQNVYRTEDNQYLYDPTWFCTYASVGQLQSRRVVIVRLKRPTNFGSTLRAVQFVILVLVPINEKSSKNAFEMARTFVTLFSESALRIGLLTATDEEQFCSILEQRVQNLKSYNNIFRMNLPPGFAINNERFVGEKTWLKVSAATLSLFFACIFPCVAFGVVDQQKTDGKIGPKEALLGQAIGGLIFALFSGQPLVIIATTAPLCLYTEIVHRIAVNLNVDFFDLFAAVGLWNAFFLLLYVLFDLSKLMKFCTRSTEEIFATFIFFAFTIDAINQCSDSFREHYCYMFNSSSSSSQLMDEGITNCDYSPDRSILFLFLMFGTVTLAILLRSFVSTPYLNSTLREIFADYAVPLAVIIFSLIGSIAFNKVQADSFEVSANYRWRVAKLSSLTLPAILLSLVLGLALSVLFFIDQNVSAALINTPANKLKKGDAYHWDLLVVALINVFLSLLGFPWMHGILPHSPMHARALADMAPLVDSNNSGSTKNQVVVRVRETRVTGILIHVLIALVVTLWSNLFDNIPIAVLSGLFLFCAVNTLQDNSLYERVLLLFTEQSSYPPNHYLRHCPQRIVHYFTGTQLIQLAIICFFGFAPWVYVQLIFPLIIGLLIPIRWFLLPRLLDLKYISIVDSKHF</sequence>
<protein>
    <recommendedName>
        <fullName evidence="11">Bicarbonate transporter-like transmembrane domain-containing protein</fullName>
    </recommendedName>
</protein>
<dbReference type="OMA" id="AQFITIC"/>
<evidence type="ECO:0000313" key="12">
    <source>
        <dbReference type="EMBL" id="KAJ6224193.1"/>
    </source>
</evidence>
<feature type="transmembrane region" description="Helical" evidence="10">
    <location>
        <begin position="688"/>
        <end position="711"/>
    </location>
</feature>
<comment type="caution">
    <text evidence="12">The sequence shown here is derived from an EMBL/GenBank/DDBJ whole genome shotgun (WGS) entry which is preliminary data.</text>
</comment>
<dbReference type="PANTHER" id="PTHR11453:SF127">
    <property type="entry name" value="SOLUTE CARRIER FAMILY 4 MEMBER 11"/>
    <property type="match status" value="1"/>
</dbReference>
<dbReference type="GO" id="GO:0005452">
    <property type="term" value="F:solute:inorganic anion antiporter activity"/>
    <property type="evidence" value="ECO:0007669"/>
    <property type="project" value="InterPro"/>
</dbReference>
<feature type="transmembrane region" description="Helical" evidence="10">
    <location>
        <begin position="569"/>
        <end position="589"/>
    </location>
</feature>
<feature type="transmembrane region" description="Helical" evidence="10">
    <location>
        <begin position="753"/>
        <end position="770"/>
    </location>
</feature>
<dbReference type="Gene3D" id="1.10.287.570">
    <property type="entry name" value="Helical hairpin bin"/>
    <property type="match status" value="1"/>
</dbReference>
<keyword evidence="3" id="KW-0813">Transport</keyword>
<dbReference type="PANTHER" id="PTHR11453">
    <property type="entry name" value="ANION EXCHANGE PROTEIN"/>
    <property type="match status" value="1"/>
</dbReference>
<dbReference type="InterPro" id="IPR016152">
    <property type="entry name" value="PTrfase/Anion_transptr"/>
</dbReference>
<feature type="transmembrane region" description="Helical" evidence="10">
    <location>
        <begin position="601"/>
        <end position="622"/>
    </location>
</feature>
<feature type="domain" description="Bicarbonate transporter-like transmembrane" evidence="11">
    <location>
        <begin position="396"/>
        <end position="547"/>
    </location>
</feature>
<feature type="transmembrane region" description="Helical" evidence="10">
    <location>
        <begin position="438"/>
        <end position="458"/>
    </location>
</feature>
<dbReference type="GO" id="GO:0006820">
    <property type="term" value="P:monoatomic anion transport"/>
    <property type="evidence" value="ECO:0007669"/>
    <property type="project" value="InterPro"/>
</dbReference>
<evidence type="ECO:0000313" key="13">
    <source>
        <dbReference type="Proteomes" id="UP001142055"/>
    </source>
</evidence>
<evidence type="ECO:0000256" key="1">
    <source>
        <dbReference type="ARBA" id="ARBA00004651"/>
    </source>
</evidence>
<feature type="transmembrane region" description="Helical" evidence="10">
    <location>
        <begin position="851"/>
        <end position="869"/>
    </location>
</feature>
<feature type="transmembrane region" description="Helical" evidence="10">
    <location>
        <begin position="478"/>
        <end position="499"/>
    </location>
</feature>
<feature type="transmembrane region" description="Helical" evidence="10">
    <location>
        <begin position="776"/>
        <end position="793"/>
    </location>
</feature>
<feature type="transmembrane region" description="Helical" evidence="10">
    <location>
        <begin position="394"/>
        <end position="418"/>
    </location>
</feature>
<evidence type="ECO:0000256" key="6">
    <source>
        <dbReference type="ARBA" id="ARBA00022989"/>
    </source>
</evidence>
<evidence type="ECO:0000256" key="2">
    <source>
        <dbReference type="ARBA" id="ARBA00010993"/>
    </source>
</evidence>
<feature type="region of interest" description="Disordered" evidence="9">
    <location>
        <begin position="136"/>
        <end position="157"/>
    </location>
</feature>
<dbReference type="EMBL" id="JAPWDV010000001">
    <property type="protein sequence ID" value="KAJ6224193.1"/>
    <property type="molecule type" value="Genomic_DNA"/>
</dbReference>
<feature type="domain" description="Bicarbonate transporter-like transmembrane" evidence="11">
    <location>
        <begin position="559"/>
        <end position="885"/>
    </location>
</feature>
<dbReference type="Gene3D" id="3.40.930.10">
    <property type="entry name" value="Mannitol-specific EII, Chain A"/>
    <property type="match status" value="1"/>
</dbReference>
<evidence type="ECO:0000259" key="11">
    <source>
        <dbReference type="Pfam" id="PF00955"/>
    </source>
</evidence>
<evidence type="ECO:0000256" key="7">
    <source>
        <dbReference type="ARBA" id="ARBA00023065"/>
    </source>
</evidence>
<keyword evidence="4" id="KW-1003">Cell membrane</keyword>